<proteinExistence type="predicted"/>
<dbReference type="RefSeq" id="WP_140459415.1">
    <property type="nucleotide sequence ID" value="NZ_BAABFI010000008.1"/>
</dbReference>
<dbReference type="Proteomes" id="UP000577956">
    <property type="component" value="Unassembled WGS sequence"/>
</dbReference>
<evidence type="ECO:0008006" key="5">
    <source>
        <dbReference type="Google" id="ProtNLM"/>
    </source>
</evidence>
<reference evidence="2 3" key="1">
    <citation type="submission" date="2020-07" db="EMBL/GenBank/DDBJ databases">
        <title>Sequencing the genomes of 1000 actinobacteria strains.</title>
        <authorList>
            <person name="Klenk H.-P."/>
        </authorList>
    </citation>
    <scope>NUCLEOTIDE SEQUENCE [LARGE SCALE GENOMIC DNA]</scope>
    <source>
        <strain evidence="2 3">DSM 24482</strain>
    </source>
</reference>
<accession>A0A7Y9JXN5</accession>
<dbReference type="EMBL" id="JACCBK010000001">
    <property type="protein sequence ID" value="NYD86928.1"/>
    <property type="molecule type" value="Genomic_DNA"/>
</dbReference>
<gene>
    <name evidence="2" type="ORF">BKA21_002477</name>
    <name evidence="1" type="ORF">Col01nite_14450</name>
</gene>
<reference evidence="1 4" key="2">
    <citation type="submission" date="2021-01" db="EMBL/GenBank/DDBJ databases">
        <title>Whole genome shotgun sequence of Cellulomonas oligotrophica NBRC 109435.</title>
        <authorList>
            <person name="Komaki H."/>
            <person name="Tamura T."/>
        </authorList>
    </citation>
    <scope>NUCLEOTIDE SEQUENCE [LARGE SCALE GENOMIC DNA]</scope>
    <source>
        <strain evidence="1 4">NBRC 109435</strain>
    </source>
</reference>
<dbReference type="AlphaFoldDB" id="A0A7Y9JXN5"/>
<evidence type="ECO:0000313" key="4">
    <source>
        <dbReference type="Proteomes" id="UP000618382"/>
    </source>
</evidence>
<evidence type="ECO:0000313" key="3">
    <source>
        <dbReference type="Proteomes" id="UP000577956"/>
    </source>
</evidence>
<evidence type="ECO:0000313" key="2">
    <source>
        <dbReference type="EMBL" id="NYD86928.1"/>
    </source>
</evidence>
<name>A0A7Y9JXN5_9CELL</name>
<dbReference type="Proteomes" id="UP000618382">
    <property type="component" value="Unassembled WGS sequence"/>
</dbReference>
<sequence length="139" mass="15072">MSTSLQITTPTRDAVVHPLHPDRTGTLAVTADAWGVVHARRWVVARARLLGAPPATLLRLRLLAVVLLRDAAGGAREGSVLHVGLDVHGRTVRLTVEDPASRVLPSPRALRALRRADVWGVERVGVPGRRVWCELEPDA</sequence>
<keyword evidence="4" id="KW-1185">Reference proteome</keyword>
<comment type="caution">
    <text evidence="2">The sequence shown here is derived from an EMBL/GenBank/DDBJ whole genome shotgun (WGS) entry which is preliminary data.</text>
</comment>
<dbReference type="EMBL" id="BONN01000003">
    <property type="protein sequence ID" value="GIG32286.1"/>
    <property type="molecule type" value="Genomic_DNA"/>
</dbReference>
<protein>
    <recommendedName>
        <fullName evidence="5">ATP-binding protein</fullName>
    </recommendedName>
</protein>
<evidence type="ECO:0000313" key="1">
    <source>
        <dbReference type="EMBL" id="GIG32286.1"/>
    </source>
</evidence>
<organism evidence="2 3">
    <name type="scientific">Cellulomonas oligotrophica</name>
    <dbReference type="NCBI Taxonomy" id="931536"/>
    <lineage>
        <taxon>Bacteria</taxon>
        <taxon>Bacillati</taxon>
        <taxon>Actinomycetota</taxon>
        <taxon>Actinomycetes</taxon>
        <taxon>Micrococcales</taxon>
        <taxon>Cellulomonadaceae</taxon>
        <taxon>Cellulomonas</taxon>
    </lineage>
</organism>